<dbReference type="Proteomes" id="UP000028511">
    <property type="component" value="Unassembled WGS sequence"/>
</dbReference>
<evidence type="ECO:0000313" key="1">
    <source>
        <dbReference type="EMBL" id="CDG95810.1"/>
    </source>
</evidence>
<name>A0A077ND07_XENBV</name>
<comment type="caution">
    <text evidence="1">The sequence shown here is derived from an EMBL/GenBank/DDBJ whole genome shotgun (WGS) entry which is preliminary data.</text>
</comment>
<protein>
    <submittedName>
        <fullName evidence="1">Uncharacterized protein</fullName>
    </submittedName>
</protein>
<organism evidence="1">
    <name type="scientific">Xenorhabdus bovienii str. puntauvense</name>
    <dbReference type="NCBI Taxonomy" id="1398201"/>
    <lineage>
        <taxon>Bacteria</taxon>
        <taxon>Pseudomonadati</taxon>
        <taxon>Pseudomonadota</taxon>
        <taxon>Gammaproteobacteria</taxon>
        <taxon>Enterobacterales</taxon>
        <taxon>Morganellaceae</taxon>
        <taxon>Xenorhabdus</taxon>
    </lineage>
</organism>
<proteinExistence type="predicted"/>
<dbReference type="AlphaFoldDB" id="A0A077ND07"/>
<accession>A0A077ND07</accession>
<gene>
    <name evidence="1" type="ORF">XBP1_160020</name>
</gene>
<dbReference type="HOGENOM" id="CLU_2249034_0_0_6"/>
<sequence>MTDKLLIGESEMNNEFNEESSFAAFLNNPSTKKSIAYTAEIVVQYVFSIDGDVRATGYIFNDSKNRFKDGTEIRTSQVLNFETYETDGYITTQNSIYKIREPIK</sequence>
<dbReference type="EMBL" id="CBSW010000068">
    <property type="protein sequence ID" value="CDG95810.1"/>
    <property type="molecule type" value="Genomic_DNA"/>
</dbReference>
<dbReference type="RefSeq" id="WP_038212619.1">
    <property type="nucleotide sequence ID" value="NZ_CAWLWN010000015.1"/>
</dbReference>
<reference evidence="1" key="1">
    <citation type="submission" date="2013-07" db="EMBL/GenBank/DDBJ databases">
        <title>Sub-species coevolution in mutualistic symbiosis.</title>
        <authorList>
            <person name="Murfin K."/>
            <person name="Klassen J."/>
            <person name="Lee M."/>
            <person name="Forst S."/>
            <person name="Stock P."/>
            <person name="Goodrich-Blair H."/>
        </authorList>
    </citation>
    <scope>NUCLEOTIDE SEQUENCE [LARGE SCALE GENOMIC DNA]</scope>
    <source>
        <strain evidence="1">Puntauvense</strain>
    </source>
</reference>